<dbReference type="EMBL" id="CAJVPM010000760">
    <property type="protein sequence ID" value="CAG8451526.1"/>
    <property type="molecule type" value="Genomic_DNA"/>
</dbReference>
<accession>A0ACA9K4B9</accession>
<evidence type="ECO:0000313" key="2">
    <source>
        <dbReference type="Proteomes" id="UP000789860"/>
    </source>
</evidence>
<name>A0ACA9K4B9_9GLOM</name>
<comment type="caution">
    <text evidence="1">The sequence shown here is derived from an EMBL/GenBank/DDBJ whole genome shotgun (WGS) entry which is preliminary data.</text>
</comment>
<organism evidence="1 2">
    <name type="scientific">Scutellospora calospora</name>
    <dbReference type="NCBI Taxonomy" id="85575"/>
    <lineage>
        <taxon>Eukaryota</taxon>
        <taxon>Fungi</taxon>
        <taxon>Fungi incertae sedis</taxon>
        <taxon>Mucoromycota</taxon>
        <taxon>Glomeromycotina</taxon>
        <taxon>Glomeromycetes</taxon>
        <taxon>Diversisporales</taxon>
        <taxon>Gigasporaceae</taxon>
        <taxon>Scutellospora</taxon>
    </lineage>
</organism>
<protein>
    <submittedName>
        <fullName evidence="1">8898_t:CDS:1</fullName>
    </submittedName>
</protein>
<reference evidence="1" key="1">
    <citation type="submission" date="2021-06" db="EMBL/GenBank/DDBJ databases">
        <authorList>
            <person name="Kallberg Y."/>
            <person name="Tangrot J."/>
            <person name="Rosling A."/>
        </authorList>
    </citation>
    <scope>NUCLEOTIDE SEQUENCE</scope>
    <source>
        <strain evidence="1">AU212A</strain>
    </source>
</reference>
<sequence>MSSSRDDDIRERYSISYESPNNESKNNSRKNFSISIVMLLGWNVFTISSVYFSIKFIETPFVNDFQNYFSISFMISNIFFLGHAIYFQKSANMSRRIVISLCSLTLIFMATAITTQIKLFTPDGYFCFIILLMFLSGAFTAYLQNGVFSVVSQFSPMYMQAVMSGQGLAGIIVAILEILSAIIIENKHTPTEAELSQITLAYFIFAMLISLLSLISYFILTRSPLYLHYIPPQEKPIIHPIDQTLNNHSIQRTFNRIRLLCFAIFFNFLVTLALYPSITASIKSTTTDQNKQLFQQNYLFIPIHFLIFNAGDWIEVGIHGKRLVPLLITNDWIYFLILVLFAITNGYLGSLTMMAGPQVFGVVKDFAGTLLSFFLAFGLVCGSMFSFPLKAISCGCNPFAM</sequence>
<proteinExistence type="predicted"/>
<keyword evidence="2" id="KW-1185">Reference proteome</keyword>
<evidence type="ECO:0000313" key="1">
    <source>
        <dbReference type="EMBL" id="CAG8451526.1"/>
    </source>
</evidence>
<gene>
    <name evidence="1" type="ORF">SCALOS_LOCUS1205</name>
</gene>
<dbReference type="Proteomes" id="UP000789860">
    <property type="component" value="Unassembled WGS sequence"/>
</dbReference>